<accession>A0A381YW01</accession>
<sequence length="155" mass="16743">MKKRVFLLLGGLGLLCGASTAKAVDQVIIPQGGERWSIGSTVQIEWQLADAETVDLKLVAEDDTEYVIVEAIDNSGHFQWILADDVPDGSNQRIDVVPFEGDTVSSTALSIQAHAEAETFQGNRQVYDQDLSDRARVYSPAEGGVLRPGEDGIVV</sequence>
<keyword evidence="1" id="KW-0732">Signal</keyword>
<evidence type="ECO:0000313" key="3">
    <source>
        <dbReference type="EMBL" id="SVA81134.1"/>
    </source>
</evidence>
<feature type="non-terminal residue" evidence="3">
    <location>
        <position position="155"/>
    </location>
</feature>
<feature type="domain" description="Yeast cell wall synthesis Kre9/Knh1-like N-terminal" evidence="2">
    <location>
        <begin position="30"/>
        <end position="97"/>
    </location>
</feature>
<protein>
    <recommendedName>
        <fullName evidence="2">Yeast cell wall synthesis Kre9/Knh1-like N-terminal domain-containing protein</fullName>
    </recommendedName>
</protein>
<dbReference type="Pfam" id="PF10342">
    <property type="entry name" value="Kre9_KNH"/>
    <property type="match status" value="1"/>
</dbReference>
<reference evidence="3" key="1">
    <citation type="submission" date="2018-05" db="EMBL/GenBank/DDBJ databases">
        <authorList>
            <person name="Lanie J.A."/>
            <person name="Ng W.-L."/>
            <person name="Kazmierczak K.M."/>
            <person name="Andrzejewski T.M."/>
            <person name="Davidsen T.M."/>
            <person name="Wayne K.J."/>
            <person name="Tettelin H."/>
            <person name="Glass J.I."/>
            <person name="Rusch D."/>
            <person name="Podicherti R."/>
            <person name="Tsui H.-C.T."/>
            <person name="Winkler M.E."/>
        </authorList>
    </citation>
    <scope>NUCLEOTIDE SEQUENCE</scope>
</reference>
<evidence type="ECO:0000256" key="1">
    <source>
        <dbReference type="ARBA" id="ARBA00022729"/>
    </source>
</evidence>
<organism evidence="3">
    <name type="scientific">marine metagenome</name>
    <dbReference type="NCBI Taxonomy" id="408172"/>
    <lineage>
        <taxon>unclassified sequences</taxon>
        <taxon>metagenomes</taxon>
        <taxon>ecological metagenomes</taxon>
    </lineage>
</organism>
<evidence type="ECO:0000259" key="2">
    <source>
        <dbReference type="Pfam" id="PF10342"/>
    </source>
</evidence>
<name>A0A381YW01_9ZZZZ</name>
<proteinExistence type="predicted"/>
<dbReference type="AlphaFoldDB" id="A0A381YW01"/>
<gene>
    <name evidence="3" type="ORF">METZ01_LOCUS133988</name>
</gene>
<dbReference type="InterPro" id="IPR018466">
    <property type="entry name" value="Kre9/Knh1-like_N"/>
</dbReference>
<dbReference type="EMBL" id="UINC01019190">
    <property type="protein sequence ID" value="SVA81134.1"/>
    <property type="molecule type" value="Genomic_DNA"/>
</dbReference>